<organism evidence="1">
    <name type="scientific">Anopheles darlingi</name>
    <name type="common">Mosquito</name>
    <dbReference type="NCBI Taxonomy" id="43151"/>
    <lineage>
        <taxon>Eukaryota</taxon>
        <taxon>Metazoa</taxon>
        <taxon>Ecdysozoa</taxon>
        <taxon>Arthropoda</taxon>
        <taxon>Hexapoda</taxon>
        <taxon>Insecta</taxon>
        <taxon>Pterygota</taxon>
        <taxon>Neoptera</taxon>
        <taxon>Endopterygota</taxon>
        <taxon>Diptera</taxon>
        <taxon>Nematocera</taxon>
        <taxon>Culicoidea</taxon>
        <taxon>Culicidae</taxon>
        <taxon>Anophelinae</taxon>
        <taxon>Anopheles</taxon>
    </lineage>
</organism>
<sequence length="84" mass="9422">MGAVERRPCLVLCSLFAPFGGTLYTKPVVRFSVVHFLWLAAPVAAHSHYLSPSEITHSERCRCIVKAARNRQTISLKSRIELAR</sequence>
<dbReference type="AlphaFoldDB" id="A0A2M4D245"/>
<name>A0A2M4D245_ANODA</name>
<evidence type="ECO:0000313" key="1">
    <source>
        <dbReference type="EMBL" id="MBW71664.1"/>
    </source>
</evidence>
<reference evidence="1" key="1">
    <citation type="submission" date="2018-01" db="EMBL/GenBank/DDBJ databases">
        <title>An insight into the sialome of Amazonian anophelines.</title>
        <authorList>
            <person name="Ribeiro J.M."/>
            <person name="Scarpassa V."/>
            <person name="Calvo E."/>
        </authorList>
    </citation>
    <scope>NUCLEOTIDE SEQUENCE</scope>
</reference>
<protein>
    <submittedName>
        <fullName evidence="1">Putative secreted protein</fullName>
    </submittedName>
</protein>
<dbReference type="EMBL" id="GGFL01007486">
    <property type="protein sequence ID" value="MBW71664.1"/>
    <property type="molecule type" value="Transcribed_RNA"/>
</dbReference>
<proteinExistence type="predicted"/>
<accession>A0A2M4D245</accession>